<protein>
    <submittedName>
        <fullName evidence="5">Nucleosome assembly protein 1-like 1</fullName>
    </submittedName>
</protein>
<reference evidence="5" key="1">
    <citation type="submission" date="2025-08" db="UniProtKB">
        <authorList>
            <consortium name="RefSeq"/>
        </authorList>
    </citation>
    <scope>IDENTIFICATION</scope>
</reference>
<comment type="similarity">
    <text evidence="1 2">Belongs to the nucleosome assembly protein (NAP) family.</text>
</comment>
<evidence type="ECO:0000313" key="4">
    <source>
        <dbReference type="Proteomes" id="UP001652628"/>
    </source>
</evidence>
<dbReference type="AlphaFoldDB" id="A0AB39ZMQ6"/>
<sequence>MGNLMKFIKKFFKKNISAKQTADIDDISGDLEPAYVETNLRRQYLQTMVESLPPSVQSKLVMMKNMQLERIYDEKEFYVRVFEMEVDQNESNQEMYRKRRAIIEGTWQPPDTVPSYKVPDPLEPKAAVYFREALAKFKSVPPETRGIPDFWITVFRNTCIAGMIQEQDVPALRFLVDISIHYGKKKPSFTLMFHFAKNHFFMDQFLTKTYFLKMGIDNRNPFSFEGPQITHCRGCEIFWEPNMNLTTEVRQKKLRHRGDGDQRIIYETYLADSFFNFFDPPLMKMRKDNYSEKHKALRADFKIAQYLRTRIIPKAVLYFTGDIVEENFVRDEDDTTDEYSDDEKKDDDYEKYDFSDVISDESSTQSM</sequence>
<feature type="compositionally biased region" description="Acidic residues" evidence="3">
    <location>
        <begin position="331"/>
        <end position="341"/>
    </location>
</feature>
<evidence type="ECO:0000256" key="3">
    <source>
        <dbReference type="SAM" id="MobiDB-lite"/>
    </source>
</evidence>
<keyword evidence="4" id="KW-1185">Reference proteome</keyword>
<dbReference type="GO" id="GO:0005634">
    <property type="term" value="C:nucleus"/>
    <property type="evidence" value="ECO:0007669"/>
    <property type="project" value="InterPro"/>
</dbReference>
<dbReference type="RefSeq" id="XP_016939281.2">
    <property type="nucleotide sequence ID" value="XM_017083792.4"/>
</dbReference>
<name>A0AB39ZMQ6_DROSZ</name>
<dbReference type="Pfam" id="PF00956">
    <property type="entry name" value="NAP"/>
    <property type="match status" value="1"/>
</dbReference>
<dbReference type="Gene3D" id="3.30.1120.90">
    <property type="entry name" value="Nucleosome assembly protein"/>
    <property type="match status" value="1"/>
</dbReference>
<dbReference type="PANTHER" id="PTHR11875">
    <property type="entry name" value="TESTIS-SPECIFIC Y-ENCODED PROTEIN"/>
    <property type="match status" value="1"/>
</dbReference>
<proteinExistence type="inferred from homology"/>
<dbReference type="InterPro" id="IPR002164">
    <property type="entry name" value="NAP_family"/>
</dbReference>
<accession>A0AB39ZMQ6</accession>
<organism evidence="4 5">
    <name type="scientific">Drosophila suzukii</name>
    <name type="common">Spotted-wing drosophila fruit fly</name>
    <dbReference type="NCBI Taxonomy" id="28584"/>
    <lineage>
        <taxon>Eukaryota</taxon>
        <taxon>Metazoa</taxon>
        <taxon>Ecdysozoa</taxon>
        <taxon>Arthropoda</taxon>
        <taxon>Hexapoda</taxon>
        <taxon>Insecta</taxon>
        <taxon>Pterygota</taxon>
        <taxon>Neoptera</taxon>
        <taxon>Endopterygota</taxon>
        <taxon>Diptera</taxon>
        <taxon>Brachycera</taxon>
        <taxon>Muscomorpha</taxon>
        <taxon>Ephydroidea</taxon>
        <taxon>Drosophilidae</taxon>
        <taxon>Drosophila</taxon>
        <taxon>Sophophora</taxon>
    </lineage>
</organism>
<evidence type="ECO:0000256" key="2">
    <source>
        <dbReference type="RuleBase" id="RU003876"/>
    </source>
</evidence>
<dbReference type="SUPFAM" id="SSF143113">
    <property type="entry name" value="NAP-like"/>
    <property type="match status" value="1"/>
</dbReference>
<evidence type="ECO:0000256" key="1">
    <source>
        <dbReference type="ARBA" id="ARBA00009947"/>
    </source>
</evidence>
<evidence type="ECO:0000313" key="5">
    <source>
        <dbReference type="RefSeq" id="XP_016939281.2"/>
    </source>
</evidence>
<gene>
    <name evidence="5" type="primary">LOC108016888</name>
</gene>
<dbReference type="Proteomes" id="UP001652628">
    <property type="component" value="Chromosome X"/>
</dbReference>
<dbReference type="InterPro" id="IPR037231">
    <property type="entry name" value="NAP-like_sf"/>
</dbReference>
<feature type="compositionally biased region" description="Basic and acidic residues" evidence="3">
    <location>
        <begin position="342"/>
        <end position="354"/>
    </location>
</feature>
<dbReference type="GeneID" id="108016888"/>
<feature type="region of interest" description="Disordered" evidence="3">
    <location>
        <begin position="330"/>
        <end position="367"/>
    </location>
</feature>
<dbReference type="GO" id="GO:0006334">
    <property type="term" value="P:nucleosome assembly"/>
    <property type="evidence" value="ECO:0007669"/>
    <property type="project" value="InterPro"/>
</dbReference>